<organism evidence="13 14">
    <name type="scientific">Desulfofustis glycolicus DSM 9705</name>
    <dbReference type="NCBI Taxonomy" id="1121409"/>
    <lineage>
        <taxon>Bacteria</taxon>
        <taxon>Pseudomonadati</taxon>
        <taxon>Thermodesulfobacteriota</taxon>
        <taxon>Desulfobulbia</taxon>
        <taxon>Desulfobulbales</taxon>
        <taxon>Desulfocapsaceae</taxon>
        <taxon>Desulfofustis</taxon>
    </lineage>
</organism>
<proteinExistence type="inferred from homology"/>
<dbReference type="PANTHER" id="PTHR33909:SF1">
    <property type="entry name" value="SEC TRANSLOCON ACCESSORY COMPLEX SUBUNIT YAJC"/>
    <property type="match status" value="1"/>
</dbReference>
<evidence type="ECO:0000256" key="4">
    <source>
        <dbReference type="ARBA" id="ARBA00022448"/>
    </source>
</evidence>
<dbReference type="SMART" id="SM01323">
    <property type="entry name" value="YajC"/>
    <property type="match status" value="1"/>
</dbReference>
<comment type="subcellular location">
    <subcellularLocation>
        <location evidence="1">Cell membrane</location>
        <topology evidence="1">Single-pass membrane protein</topology>
    </subcellularLocation>
</comment>
<dbReference type="Proteomes" id="UP000184139">
    <property type="component" value="Unassembled WGS sequence"/>
</dbReference>
<comment type="similarity">
    <text evidence="2">Belongs to the YajC family.</text>
</comment>
<dbReference type="AlphaFoldDB" id="A0A1M5WDX4"/>
<keyword evidence="10 12" id="KW-0472">Membrane</keyword>
<evidence type="ECO:0000256" key="8">
    <source>
        <dbReference type="ARBA" id="ARBA00022989"/>
    </source>
</evidence>
<evidence type="ECO:0000256" key="12">
    <source>
        <dbReference type="SAM" id="Phobius"/>
    </source>
</evidence>
<feature type="region of interest" description="Disordered" evidence="11">
    <location>
        <begin position="100"/>
        <end position="121"/>
    </location>
</feature>
<evidence type="ECO:0000256" key="9">
    <source>
        <dbReference type="ARBA" id="ARBA00023010"/>
    </source>
</evidence>
<accession>A0A1M5WDX4</accession>
<keyword evidence="5" id="KW-1003">Cell membrane</keyword>
<sequence>MTSIAYAAEGAAGGGAAGGFASFIPLILIFVVFYFLLIRPQQKQAKQHQAYLSELKKGDRVVTKGGVYGEITGLTDGVLTLEIADNVRIKVARDAIAGPQVKEDAKSEAGGKEKKAKSSGS</sequence>
<keyword evidence="9" id="KW-0811">Translocation</keyword>
<evidence type="ECO:0000256" key="2">
    <source>
        <dbReference type="ARBA" id="ARBA00006742"/>
    </source>
</evidence>
<keyword evidence="4" id="KW-0813">Transport</keyword>
<keyword evidence="6 12" id="KW-0812">Transmembrane</keyword>
<evidence type="ECO:0000256" key="1">
    <source>
        <dbReference type="ARBA" id="ARBA00004162"/>
    </source>
</evidence>
<evidence type="ECO:0000256" key="10">
    <source>
        <dbReference type="ARBA" id="ARBA00023136"/>
    </source>
</evidence>
<evidence type="ECO:0000313" key="13">
    <source>
        <dbReference type="EMBL" id="SHH85769.1"/>
    </source>
</evidence>
<feature type="transmembrane region" description="Helical" evidence="12">
    <location>
        <begin position="20"/>
        <end position="38"/>
    </location>
</feature>
<dbReference type="GO" id="GO:0005886">
    <property type="term" value="C:plasma membrane"/>
    <property type="evidence" value="ECO:0007669"/>
    <property type="project" value="UniProtKB-SubCell"/>
</dbReference>
<evidence type="ECO:0000256" key="7">
    <source>
        <dbReference type="ARBA" id="ARBA00022927"/>
    </source>
</evidence>
<dbReference type="PRINTS" id="PR01853">
    <property type="entry name" value="YAJCTRNLCASE"/>
</dbReference>
<keyword evidence="8 12" id="KW-1133">Transmembrane helix</keyword>
<dbReference type="RefSeq" id="WP_073376036.1">
    <property type="nucleotide sequence ID" value="NZ_FQXS01000012.1"/>
</dbReference>
<evidence type="ECO:0000256" key="5">
    <source>
        <dbReference type="ARBA" id="ARBA00022475"/>
    </source>
</evidence>
<protein>
    <recommendedName>
        <fullName evidence="3">Sec translocon accessory complex subunit YajC</fullName>
    </recommendedName>
</protein>
<evidence type="ECO:0000313" key="14">
    <source>
        <dbReference type="Proteomes" id="UP000184139"/>
    </source>
</evidence>
<dbReference type="PANTHER" id="PTHR33909">
    <property type="entry name" value="SEC TRANSLOCON ACCESSORY COMPLEX SUBUNIT YAJC"/>
    <property type="match status" value="1"/>
</dbReference>
<feature type="compositionally biased region" description="Basic and acidic residues" evidence="11">
    <location>
        <begin position="101"/>
        <end position="113"/>
    </location>
</feature>
<evidence type="ECO:0000256" key="11">
    <source>
        <dbReference type="SAM" id="MobiDB-lite"/>
    </source>
</evidence>
<dbReference type="OrthoDB" id="9811406at2"/>
<evidence type="ECO:0000256" key="6">
    <source>
        <dbReference type="ARBA" id="ARBA00022692"/>
    </source>
</evidence>
<gene>
    <name evidence="13" type="ORF">SAMN02745124_02251</name>
</gene>
<dbReference type="EMBL" id="FQXS01000012">
    <property type="protein sequence ID" value="SHH85769.1"/>
    <property type="molecule type" value="Genomic_DNA"/>
</dbReference>
<dbReference type="InterPro" id="IPR003849">
    <property type="entry name" value="Preprotein_translocase_YajC"/>
</dbReference>
<dbReference type="STRING" id="1121409.SAMN02745124_02251"/>
<dbReference type="NCBIfam" id="TIGR00739">
    <property type="entry name" value="yajC"/>
    <property type="match status" value="1"/>
</dbReference>
<keyword evidence="14" id="KW-1185">Reference proteome</keyword>
<dbReference type="GO" id="GO:0015031">
    <property type="term" value="P:protein transport"/>
    <property type="evidence" value="ECO:0007669"/>
    <property type="project" value="UniProtKB-KW"/>
</dbReference>
<reference evidence="13 14" key="1">
    <citation type="submission" date="2016-11" db="EMBL/GenBank/DDBJ databases">
        <authorList>
            <person name="Jaros S."/>
            <person name="Januszkiewicz K."/>
            <person name="Wedrychowicz H."/>
        </authorList>
    </citation>
    <scope>NUCLEOTIDE SEQUENCE [LARGE SCALE GENOMIC DNA]</scope>
    <source>
        <strain evidence="13 14">DSM 9705</strain>
    </source>
</reference>
<name>A0A1M5WDX4_9BACT</name>
<evidence type="ECO:0000256" key="3">
    <source>
        <dbReference type="ARBA" id="ARBA00014962"/>
    </source>
</evidence>
<keyword evidence="7" id="KW-0653">Protein transport</keyword>
<dbReference type="Pfam" id="PF02699">
    <property type="entry name" value="YajC"/>
    <property type="match status" value="1"/>
</dbReference>